<dbReference type="SUPFAM" id="SSF50475">
    <property type="entry name" value="FMN-binding split barrel"/>
    <property type="match status" value="1"/>
</dbReference>
<protein>
    <submittedName>
        <fullName evidence="1">Pyridoxamine 5'-phosphate oxidase-related FMN-binding</fullName>
    </submittedName>
</protein>
<dbReference type="EMBL" id="DF820456">
    <property type="protein sequence ID" value="GAK51120.1"/>
    <property type="molecule type" value="Genomic_DNA"/>
</dbReference>
<organism evidence="1">
    <name type="scientific">Candidatus Moduliflexus flocculans</name>
    <dbReference type="NCBI Taxonomy" id="1499966"/>
    <lineage>
        <taxon>Bacteria</taxon>
        <taxon>Candidatus Moduliflexota</taxon>
        <taxon>Candidatus Moduliflexia</taxon>
        <taxon>Candidatus Moduliflexales</taxon>
        <taxon>Candidatus Moduliflexaceae</taxon>
    </lineage>
</organism>
<dbReference type="STRING" id="1499966.U14_02362"/>
<dbReference type="AlphaFoldDB" id="A0A0S6VUE9"/>
<evidence type="ECO:0000313" key="1">
    <source>
        <dbReference type="EMBL" id="GAK51120.1"/>
    </source>
</evidence>
<dbReference type="Gene3D" id="2.30.110.10">
    <property type="entry name" value="Electron Transport, Fmn-binding Protein, Chain A"/>
    <property type="match status" value="1"/>
</dbReference>
<sequence>MRRQEKAVTDIQQIEQMIRRATICRLGLSDNGKPYIVPLCFGYENRIVYFHAAQAGRKLDILRNNPQVCVEFEADCELVRKEHTACCDWGMKYRSVIGFGLAEIVEDPQEKDHALQIIMRQYADSEKPFTFSPTSFERTAVIRVHIDELTGKIGGYPRE</sequence>
<reference evidence="1" key="1">
    <citation type="journal article" date="2015" name="PeerJ">
        <title>First genomic representation of candidate bacterial phylum KSB3 points to enhanced environmental sensing as a trigger of wastewater bulking.</title>
        <authorList>
            <person name="Sekiguchi Y."/>
            <person name="Ohashi A."/>
            <person name="Parks D.H."/>
            <person name="Yamauchi T."/>
            <person name="Tyson G.W."/>
            <person name="Hugenholtz P."/>
        </authorList>
    </citation>
    <scope>NUCLEOTIDE SEQUENCE [LARGE SCALE GENOMIC DNA]</scope>
</reference>
<dbReference type="HOGENOM" id="CLU_067890_1_2_0"/>
<evidence type="ECO:0000313" key="2">
    <source>
        <dbReference type="Proteomes" id="UP000030700"/>
    </source>
</evidence>
<proteinExistence type="predicted"/>
<accession>A0A0S6VUE9</accession>
<gene>
    <name evidence="1" type="ORF">U14_02362</name>
</gene>
<dbReference type="PANTHER" id="PTHR34071">
    <property type="entry name" value="5-NITROIMIDAZOLE ANTIBIOTICS RESISTANCE PROTEIN, NIMA-FAMILY-RELATED PROTEIN-RELATED"/>
    <property type="match status" value="1"/>
</dbReference>
<keyword evidence="2" id="KW-1185">Reference proteome</keyword>
<name>A0A0S6VUE9_9BACT</name>
<dbReference type="InterPro" id="IPR024747">
    <property type="entry name" value="Pyridox_Oxase-rel"/>
</dbReference>
<dbReference type="PANTHER" id="PTHR34071:SF2">
    <property type="entry name" value="FLAVIN-NUCLEOTIDE-BINDING PROTEIN"/>
    <property type="match status" value="1"/>
</dbReference>
<dbReference type="Pfam" id="PF12900">
    <property type="entry name" value="Pyridox_ox_2"/>
    <property type="match status" value="1"/>
</dbReference>
<dbReference type="Proteomes" id="UP000030700">
    <property type="component" value="Unassembled WGS sequence"/>
</dbReference>
<dbReference type="InterPro" id="IPR012349">
    <property type="entry name" value="Split_barrel_FMN-bd"/>
</dbReference>